<sequence>MQKLLHFYYKNNELYCEGTPVRKIAEEFGTPIYIYSKAQIIENFKSLQNSLPNAKILYALKANSNPAILKILNQLGAGADTVSAGEIYIALNSGFKPEKISFAGVGKYDDEIKFAIKNEIFSINIESPQELLVVNEIAKNLNKTAKILIRINPDIDAKTHPYISTGIKTSKFGIDPTEAIDVFKKSLNLSHIELLGIHTHIGSQIVDVEPFVETAKFILQYIEKLEKNGIKISHIDFGGGLGVKYKNVIVNENLPFEENDDKELKPEVFANEVLPILEKTGCELTFEPGRFIIANAGIIVGKVIYTKKTGAKNFIITDISMTELIRPALYNAYHQIVPVEIKAQKTEIADIVGPVCETSDFIARDRKIPTVSRGDYIAVMTAGAYGFVSSSNYNARLRPAEVLIDGENYYLIRRRETFEDLLSKTIMTKT</sequence>
<accession>A0A0S4N6W2</accession>
<accession>A0A0P1LLF1</accession>
<dbReference type="AlphaFoldDB" id="A0A0P1LUY8"/>
<dbReference type="InterPro" id="IPR029066">
    <property type="entry name" value="PLP-binding_barrel"/>
</dbReference>
<proteinExistence type="inferred from homology"/>
<dbReference type="GO" id="GO:0009089">
    <property type="term" value="P:lysine biosynthetic process via diaminopimelate"/>
    <property type="evidence" value="ECO:0007669"/>
    <property type="project" value="UniProtKB-UniRule"/>
</dbReference>
<dbReference type="EMBL" id="CZVI01000017">
    <property type="protein sequence ID" value="CUS89332.1"/>
    <property type="molecule type" value="Genomic_DNA"/>
</dbReference>
<dbReference type="EC" id="4.1.1.20" evidence="10 12"/>
<evidence type="ECO:0000256" key="10">
    <source>
        <dbReference type="ARBA" id="ARBA00066427"/>
    </source>
</evidence>
<dbReference type="PANTHER" id="PTHR43727">
    <property type="entry name" value="DIAMINOPIMELATE DECARBOXYLASE"/>
    <property type="match status" value="1"/>
</dbReference>
<evidence type="ECO:0000256" key="12">
    <source>
        <dbReference type="HAMAP-Rule" id="MF_02120"/>
    </source>
</evidence>
<dbReference type="InterPro" id="IPR000183">
    <property type="entry name" value="Orn/DAP/Arg_de-COase"/>
</dbReference>
<feature type="binding site" evidence="12">
    <location>
        <position position="385"/>
    </location>
    <ligand>
        <name>substrate</name>
    </ligand>
</feature>
<keyword evidence="19" id="KW-1185">Reference proteome</keyword>
<feature type="binding site" evidence="12">
    <location>
        <position position="330"/>
    </location>
    <ligand>
        <name>substrate</name>
    </ligand>
</feature>
<evidence type="ECO:0000256" key="2">
    <source>
        <dbReference type="ARBA" id="ARBA00022605"/>
    </source>
</evidence>
<dbReference type="SUPFAM" id="SSF50621">
    <property type="entry name" value="Alanine racemase C-terminal domain-like"/>
    <property type="match status" value="1"/>
</dbReference>
<feature type="binding site" evidence="12">
    <location>
        <begin position="287"/>
        <end position="290"/>
    </location>
    <ligand>
        <name>pyridoxal 5'-phosphate</name>
        <dbReference type="ChEBI" id="CHEBI:597326"/>
    </ligand>
</feature>
<dbReference type="InterPro" id="IPR022644">
    <property type="entry name" value="De-COase2_N"/>
</dbReference>
<accession>A0A0P1M3R6</accession>
<dbReference type="UniPathway" id="UPA00034">
    <property type="reaction ID" value="UER00027"/>
</dbReference>
<feature type="binding site" evidence="12">
    <location>
        <position position="240"/>
    </location>
    <ligand>
        <name>pyridoxal 5'-phosphate</name>
        <dbReference type="ChEBI" id="CHEBI:597326"/>
    </ligand>
</feature>
<evidence type="ECO:0000256" key="4">
    <source>
        <dbReference type="ARBA" id="ARBA00022898"/>
    </source>
</evidence>
<dbReference type="SUPFAM" id="SSF51419">
    <property type="entry name" value="PLP-binding barrel"/>
    <property type="match status" value="1"/>
</dbReference>
<dbReference type="InterPro" id="IPR002986">
    <property type="entry name" value="DAP_deCOOHase_LysA"/>
</dbReference>
<dbReference type="PRINTS" id="PR01179">
    <property type="entry name" value="ODADCRBXLASE"/>
</dbReference>
<dbReference type="Gene3D" id="2.40.37.10">
    <property type="entry name" value="Lyase, Ornithine Decarboxylase, Chain A, domain 1"/>
    <property type="match status" value="1"/>
</dbReference>
<keyword evidence="4 12" id="KW-0663">Pyridoxal phosphate</keyword>
<evidence type="ECO:0000256" key="13">
    <source>
        <dbReference type="PIRSR" id="PIRSR600183-50"/>
    </source>
</evidence>
<evidence type="ECO:0000256" key="14">
    <source>
        <dbReference type="RuleBase" id="RU003738"/>
    </source>
</evidence>
<gene>
    <name evidence="12" type="primary">lysA</name>
    <name evidence="17" type="ORF">JGI4_01480</name>
    <name evidence="16" type="ORF">JGI8_01301</name>
</gene>
<evidence type="ECO:0000313" key="16">
    <source>
        <dbReference type="EMBL" id="CUS89332.1"/>
    </source>
</evidence>
<dbReference type="RefSeq" id="WP_234697325.1">
    <property type="nucleotide sequence ID" value="NZ_CZVI01000017.1"/>
</dbReference>
<comment type="similarity">
    <text evidence="9 12">Belongs to the Orn/Lys/Arg decarboxylase class-II family. LysA subfamily.</text>
</comment>
<keyword evidence="2 12" id="KW-0028">Amino-acid biosynthesis</keyword>
<accession>A0A0P1MNQ8</accession>
<dbReference type="GO" id="GO:0008836">
    <property type="term" value="F:diaminopimelate decarboxylase activity"/>
    <property type="evidence" value="ECO:0007669"/>
    <property type="project" value="UniProtKB-UniRule"/>
</dbReference>
<feature type="binding site" evidence="12">
    <location>
        <position position="357"/>
    </location>
    <ligand>
        <name>substrate</name>
    </ligand>
</feature>
<feature type="domain" description="Orn/DAP/Arg decarboxylase 2 N-terminal" evidence="15">
    <location>
        <begin position="38"/>
        <end position="294"/>
    </location>
</feature>
<name>A0A0P1LUY8_9BACT</name>
<dbReference type="CDD" id="cd06828">
    <property type="entry name" value="PLPDE_III_DapDC"/>
    <property type="match status" value="1"/>
</dbReference>
<evidence type="ECO:0000313" key="18">
    <source>
        <dbReference type="Proteomes" id="UP000182011"/>
    </source>
</evidence>
<accession>A0A0N7MU95</accession>
<comment type="function">
    <text evidence="12">Specifically catalyzes the decarboxylation of meso-diaminopimelate (meso-DAP) to L-lysine.</text>
</comment>
<accession>A0A0P1LUY8</accession>
<evidence type="ECO:0000256" key="7">
    <source>
        <dbReference type="ARBA" id="ARBA00050464"/>
    </source>
</evidence>
<evidence type="ECO:0000256" key="11">
    <source>
        <dbReference type="ARBA" id="ARBA00074972"/>
    </source>
</evidence>
<keyword evidence="3 12" id="KW-0210">Decarboxylase</keyword>
<dbReference type="GO" id="GO:0030170">
    <property type="term" value="F:pyridoxal phosphate binding"/>
    <property type="evidence" value="ECO:0007669"/>
    <property type="project" value="UniProtKB-UniRule"/>
</dbReference>
<feature type="binding site" evidence="12">
    <location>
        <position position="290"/>
    </location>
    <ligand>
        <name>substrate</name>
    </ligand>
</feature>
<keyword evidence="6 12" id="KW-0456">Lyase</keyword>
<evidence type="ECO:0000256" key="1">
    <source>
        <dbReference type="ARBA" id="ARBA00001933"/>
    </source>
</evidence>
<evidence type="ECO:0000259" key="15">
    <source>
        <dbReference type="Pfam" id="PF02784"/>
    </source>
</evidence>
<dbReference type="EMBL" id="FAOP01000006">
    <property type="protein sequence ID" value="CUU06371.1"/>
    <property type="molecule type" value="Genomic_DNA"/>
</dbReference>
<evidence type="ECO:0000256" key="9">
    <source>
        <dbReference type="ARBA" id="ARBA00060983"/>
    </source>
</evidence>
<evidence type="ECO:0000256" key="5">
    <source>
        <dbReference type="ARBA" id="ARBA00023154"/>
    </source>
</evidence>
<dbReference type="NCBIfam" id="TIGR01048">
    <property type="entry name" value="lysA"/>
    <property type="match status" value="1"/>
</dbReference>
<dbReference type="InterPro" id="IPR022653">
    <property type="entry name" value="De-COase2_pyr-phos_BS"/>
</dbReference>
<feature type="active site" description="Proton donor" evidence="13">
    <location>
        <position position="356"/>
    </location>
</feature>
<dbReference type="PROSITE" id="PS00878">
    <property type="entry name" value="ODR_DC_2_1"/>
    <property type="match status" value="1"/>
</dbReference>
<protein>
    <recommendedName>
        <fullName evidence="11 12">Diaminopimelate decarboxylase</fullName>
        <shortName evidence="12">DAP decarboxylase</shortName>
        <shortName evidence="12">DAPDC</shortName>
        <ecNumber evidence="10 12">4.1.1.20</ecNumber>
    </recommendedName>
</protein>
<dbReference type="InterPro" id="IPR009006">
    <property type="entry name" value="Ala_racemase/Decarboxylase_C"/>
</dbReference>
<dbReference type="STRING" id="1633631.GCA_001442925_01475"/>
<comment type="subunit">
    <text evidence="12">Homodimer.</text>
</comment>
<feature type="binding site" evidence="12">
    <location>
        <position position="326"/>
    </location>
    <ligand>
        <name>substrate</name>
    </ligand>
</feature>
<dbReference type="Proteomes" id="UP000182200">
    <property type="component" value="Unassembled WGS sequence"/>
</dbReference>
<dbReference type="FunFam" id="2.40.37.10:FF:000003">
    <property type="entry name" value="Diaminopimelate decarboxylase"/>
    <property type="match status" value="1"/>
</dbReference>
<evidence type="ECO:0000256" key="6">
    <source>
        <dbReference type="ARBA" id="ARBA00023239"/>
    </source>
</evidence>
<dbReference type="PRINTS" id="PR01181">
    <property type="entry name" value="DAPDCRBXLASE"/>
</dbReference>
<dbReference type="FunFam" id="3.20.20.10:FF:000003">
    <property type="entry name" value="Diaminopimelate decarboxylase"/>
    <property type="match status" value="1"/>
</dbReference>
<dbReference type="PANTHER" id="PTHR43727:SF2">
    <property type="entry name" value="GROUP IV DECARBOXYLASE"/>
    <property type="match status" value="1"/>
</dbReference>
<evidence type="ECO:0000256" key="8">
    <source>
        <dbReference type="ARBA" id="ARBA00060643"/>
    </source>
</evidence>
<evidence type="ECO:0000313" key="19">
    <source>
        <dbReference type="Proteomes" id="UP000182200"/>
    </source>
</evidence>
<keyword evidence="5 12" id="KW-0457">Lysine biosynthesis</keyword>
<comment type="pathway">
    <text evidence="8 12 14">Amino-acid biosynthesis; L-lysine biosynthesis via DAP pathway; L-lysine from DL-2,6-diaminopimelate: step 1/1.</text>
</comment>
<comment type="catalytic activity">
    <reaction evidence="7 12 14">
        <text>meso-2,6-diaminopimelate + H(+) = L-lysine + CO2</text>
        <dbReference type="Rhea" id="RHEA:15101"/>
        <dbReference type="ChEBI" id="CHEBI:15378"/>
        <dbReference type="ChEBI" id="CHEBI:16526"/>
        <dbReference type="ChEBI" id="CHEBI:32551"/>
        <dbReference type="ChEBI" id="CHEBI:57791"/>
        <dbReference type="EC" id="4.1.1.20"/>
    </reaction>
</comment>
<evidence type="ECO:0000313" key="17">
    <source>
        <dbReference type="EMBL" id="CUU06371.1"/>
    </source>
</evidence>
<dbReference type="Gene3D" id="3.20.20.10">
    <property type="entry name" value="Alanine racemase"/>
    <property type="match status" value="1"/>
</dbReference>
<feature type="binding site" evidence="12">
    <location>
        <position position="385"/>
    </location>
    <ligand>
        <name>pyridoxal 5'-phosphate</name>
        <dbReference type="ChEBI" id="CHEBI:597326"/>
    </ligand>
</feature>
<reference evidence="17 18" key="2">
    <citation type="submission" date="2015-11" db="EMBL/GenBank/DDBJ databases">
        <authorList>
            <person name="Zhang Y."/>
            <person name="Guo Z."/>
        </authorList>
    </citation>
    <scope>NUCLEOTIDE SEQUENCE [LARGE SCALE GENOMIC DNA]</scope>
    <source>
        <strain evidence="17">JGI-4</strain>
    </source>
</reference>
<reference evidence="16 19" key="1">
    <citation type="submission" date="2015-11" db="EMBL/GenBank/DDBJ databases">
        <authorList>
            <person name="Varghese N."/>
        </authorList>
    </citation>
    <scope>NUCLEOTIDE SEQUENCE [LARGE SCALE GENOMIC DNA]</scope>
    <source>
        <strain evidence="16 19">JGI-8</strain>
    </source>
</reference>
<dbReference type="Pfam" id="PF02784">
    <property type="entry name" value="Orn_Arg_deC_N"/>
    <property type="match status" value="1"/>
</dbReference>
<dbReference type="HAMAP" id="MF_02120">
    <property type="entry name" value="LysA"/>
    <property type="match status" value="1"/>
</dbReference>
<comment type="cofactor">
    <cofactor evidence="1 12 13 14">
        <name>pyridoxal 5'-phosphate</name>
        <dbReference type="ChEBI" id="CHEBI:597326"/>
    </cofactor>
</comment>
<evidence type="ECO:0000256" key="3">
    <source>
        <dbReference type="ARBA" id="ARBA00022793"/>
    </source>
</evidence>
<organism evidence="17 18">
    <name type="scientific">Candidatus Kryptonium thompsonii</name>
    <dbReference type="NCBI Taxonomy" id="1633631"/>
    <lineage>
        <taxon>Bacteria</taxon>
        <taxon>Pseudomonadati</taxon>
        <taxon>Candidatus Kryptoniota</taxon>
        <taxon>Candidatus Kryptonium</taxon>
    </lineage>
</organism>
<dbReference type="Proteomes" id="UP000182011">
    <property type="component" value="Unassembled WGS sequence"/>
</dbReference>
<feature type="modified residue" description="N6-(pyridoxal phosphate)lysine" evidence="12 13">
    <location>
        <position position="61"/>
    </location>
</feature>